<reference evidence="1" key="1">
    <citation type="submission" date="2021-05" db="EMBL/GenBank/DDBJ databases">
        <authorList>
            <person name="Pan Q."/>
            <person name="Jouanno E."/>
            <person name="Zahm M."/>
            <person name="Klopp C."/>
            <person name="Cabau C."/>
            <person name="Louis A."/>
            <person name="Berthelot C."/>
            <person name="Parey E."/>
            <person name="Roest Crollius H."/>
            <person name="Montfort J."/>
            <person name="Robinson-Rechavi M."/>
            <person name="Bouchez O."/>
            <person name="Lampietro C."/>
            <person name="Lopez Roques C."/>
            <person name="Donnadieu C."/>
            <person name="Postlethwait J."/>
            <person name="Bobe J."/>
            <person name="Dillon D."/>
            <person name="Chandos A."/>
            <person name="von Hippel F."/>
            <person name="Guiguen Y."/>
        </authorList>
    </citation>
    <scope>NUCLEOTIDE SEQUENCE</scope>
    <source>
        <strain evidence="1">YG-Jan2019</strain>
    </source>
</reference>
<evidence type="ECO:0000313" key="2">
    <source>
        <dbReference type="Proteomes" id="UP001157502"/>
    </source>
</evidence>
<evidence type="ECO:0000313" key="1">
    <source>
        <dbReference type="EMBL" id="KAJ7993002.1"/>
    </source>
</evidence>
<name>A0ACC2FNZ6_DALPE</name>
<dbReference type="EMBL" id="CM055751">
    <property type="protein sequence ID" value="KAJ7993002.1"/>
    <property type="molecule type" value="Genomic_DNA"/>
</dbReference>
<accession>A0ACC2FNZ6</accession>
<dbReference type="Proteomes" id="UP001157502">
    <property type="component" value="Chromosome 24"/>
</dbReference>
<proteinExistence type="predicted"/>
<organism evidence="1 2">
    <name type="scientific">Dallia pectoralis</name>
    <name type="common">Alaska blackfish</name>
    <dbReference type="NCBI Taxonomy" id="75939"/>
    <lineage>
        <taxon>Eukaryota</taxon>
        <taxon>Metazoa</taxon>
        <taxon>Chordata</taxon>
        <taxon>Craniata</taxon>
        <taxon>Vertebrata</taxon>
        <taxon>Euteleostomi</taxon>
        <taxon>Actinopterygii</taxon>
        <taxon>Neopterygii</taxon>
        <taxon>Teleostei</taxon>
        <taxon>Protacanthopterygii</taxon>
        <taxon>Esociformes</taxon>
        <taxon>Umbridae</taxon>
        <taxon>Dallia</taxon>
    </lineage>
</organism>
<keyword evidence="2" id="KW-1185">Reference proteome</keyword>
<comment type="caution">
    <text evidence="1">The sequence shown here is derived from an EMBL/GenBank/DDBJ whole genome shotgun (WGS) entry which is preliminary data.</text>
</comment>
<gene>
    <name evidence="1" type="ORF">DPEC_G00267930</name>
</gene>
<sequence>MDVWNKVTIFLLTLEMLATSPLSSVIVDPPTTDSLDQSLTLNCSFQNRSHTRVKWFFQKSKIFICTESVPEKELNNTTEKIRIQTMDTWSTLTRILVTHNDSGWYYCKVYVDIPVLEENCSNGTEVEIPDNSSLPPMTDVTPSSPSNGSVSSGWKVWIAVGVSSALLVILAVTLWISFQRKRQMSRENPIYTNMPPPIKKQPSPRPGLQMDKQKTSSVDKLGTANDKKNNQSPNPPRAHNGRHLRIPTQSQGDDSKWSPKKV</sequence>
<protein>
    <submittedName>
        <fullName evidence="1">Uncharacterized protein</fullName>
    </submittedName>
</protein>